<name>A0A6G1BSC7_9ORYZ</name>
<dbReference type="EMBL" id="SPHZ02000011">
    <property type="protein sequence ID" value="KAF0890742.1"/>
    <property type="molecule type" value="Genomic_DNA"/>
</dbReference>
<evidence type="ECO:0000313" key="1">
    <source>
        <dbReference type="EMBL" id="KAF0890742.1"/>
    </source>
</evidence>
<accession>A0A6G1BSC7</accession>
<gene>
    <name evidence="1" type="ORF">E2562_004236</name>
</gene>
<protein>
    <submittedName>
        <fullName evidence="1">Uncharacterized protein</fullName>
    </submittedName>
</protein>
<proteinExistence type="predicted"/>
<dbReference type="AlphaFoldDB" id="A0A6G1BSC7"/>
<reference evidence="1 2" key="1">
    <citation type="submission" date="2019-11" db="EMBL/GenBank/DDBJ databases">
        <title>Whole genome sequence of Oryza granulata.</title>
        <authorList>
            <person name="Li W."/>
        </authorList>
    </citation>
    <scope>NUCLEOTIDE SEQUENCE [LARGE SCALE GENOMIC DNA]</scope>
    <source>
        <strain evidence="2">cv. Menghai</strain>
        <tissue evidence="1">Leaf</tissue>
    </source>
</reference>
<dbReference type="Proteomes" id="UP000479710">
    <property type="component" value="Unassembled WGS sequence"/>
</dbReference>
<sequence length="89" mass="9574">MSSNSLTTLKSQRHCQPCLQLLTISDWRCVGLRCLCLQLCKVEGHLGHHFPGASPNPGCPSSWTTSVDLRRSVLKAELAAVAMVADLGA</sequence>
<comment type="caution">
    <text evidence="1">The sequence shown here is derived from an EMBL/GenBank/DDBJ whole genome shotgun (WGS) entry which is preliminary data.</text>
</comment>
<keyword evidence="2" id="KW-1185">Reference proteome</keyword>
<evidence type="ECO:0000313" key="2">
    <source>
        <dbReference type="Proteomes" id="UP000479710"/>
    </source>
</evidence>
<organism evidence="1 2">
    <name type="scientific">Oryza meyeriana var. granulata</name>
    <dbReference type="NCBI Taxonomy" id="110450"/>
    <lineage>
        <taxon>Eukaryota</taxon>
        <taxon>Viridiplantae</taxon>
        <taxon>Streptophyta</taxon>
        <taxon>Embryophyta</taxon>
        <taxon>Tracheophyta</taxon>
        <taxon>Spermatophyta</taxon>
        <taxon>Magnoliopsida</taxon>
        <taxon>Liliopsida</taxon>
        <taxon>Poales</taxon>
        <taxon>Poaceae</taxon>
        <taxon>BOP clade</taxon>
        <taxon>Oryzoideae</taxon>
        <taxon>Oryzeae</taxon>
        <taxon>Oryzinae</taxon>
        <taxon>Oryza</taxon>
        <taxon>Oryza meyeriana</taxon>
    </lineage>
</organism>